<evidence type="ECO:0000256" key="1">
    <source>
        <dbReference type="SAM" id="MobiDB-lite"/>
    </source>
</evidence>
<dbReference type="STRING" id="1051890.A0A3N4LMQ5"/>
<protein>
    <recommendedName>
        <fullName evidence="4">Allergen</fullName>
    </recommendedName>
</protein>
<organism evidence="2 3">
    <name type="scientific">Terfezia boudieri ATCC MYA-4762</name>
    <dbReference type="NCBI Taxonomy" id="1051890"/>
    <lineage>
        <taxon>Eukaryota</taxon>
        <taxon>Fungi</taxon>
        <taxon>Dikarya</taxon>
        <taxon>Ascomycota</taxon>
        <taxon>Pezizomycotina</taxon>
        <taxon>Pezizomycetes</taxon>
        <taxon>Pezizales</taxon>
        <taxon>Pezizaceae</taxon>
        <taxon>Terfezia</taxon>
    </lineage>
</organism>
<evidence type="ECO:0000313" key="2">
    <source>
        <dbReference type="EMBL" id="RPB22789.1"/>
    </source>
</evidence>
<dbReference type="AlphaFoldDB" id="A0A3N4LMQ5"/>
<dbReference type="PANTHER" id="PTHR38703:SF1">
    <property type="entry name" value="ALLERGEN"/>
    <property type="match status" value="1"/>
</dbReference>
<dbReference type="OrthoDB" id="2118965at2759"/>
<evidence type="ECO:0008006" key="4">
    <source>
        <dbReference type="Google" id="ProtNLM"/>
    </source>
</evidence>
<sequence length="330" mass="37107">MREGSNLRNSGRAIGETSRVPGEAVKVICADIDPLIRAERKSDTEVREVVNPAITKETVIKENRETTITAVDRELHQDHYQTRVQPVVDRQILPEEHLHKQAPVEYKEHRHHKGDEIRRALEEERSRFKSTREVLPTKHTVEAGDTVVGEHHHHHVYETVQPVIEREIIQPIITHTTIPIHERIEKDPSFHPKTIQPVMTMEEFLRAGGTLEGRAERVDLFEGEPQVMENGGADQTHPNAWDAKGHHIDVRAGTEARVRGVGIAQGATSGERGEMTTTTTTTTIRRTEQPMRTASPLTATERERVMQGNNRTRSPLASPGLHTAGRTSAV</sequence>
<dbReference type="PANTHER" id="PTHR38703">
    <property type="entry name" value="CHROMOSOME 8, WHOLE GENOME SHOTGUN SEQUENCE"/>
    <property type="match status" value="1"/>
</dbReference>
<accession>A0A3N4LMQ5</accession>
<name>A0A3N4LMQ5_9PEZI</name>
<dbReference type="InParanoid" id="A0A3N4LMQ5"/>
<reference evidence="2 3" key="1">
    <citation type="journal article" date="2018" name="Nat. Ecol. Evol.">
        <title>Pezizomycetes genomes reveal the molecular basis of ectomycorrhizal truffle lifestyle.</title>
        <authorList>
            <person name="Murat C."/>
            <person name="Payen T."/>
            <person name="Noel B."/>
            <person name="Kuo A."/>
            <person name="Morin E."/>
            <person name="Chen J."/>
            <person name="Kohler A."/>
            <person name="Krizsan K."/>
            <person name="Balestrini R."/>
            <person name="Da Silva C."/>
            <person name="Montanini B."/>
            <person name="Hainaut M."/>
            <person name="Levati E."/>
            <person name="Barry K.W."/>
            <person name="Belfiori B."/>
            <person name="Cichocki N."/>
            <person name="Clum A."/>
            <person name="Dockter R.B."/>
            <person name="Fauchery L."/>
            <person name="Guy J."/>
            <person name="Iotti M."/>
            <person name="Le Tacon F."/>
            <person name="Lindquist E.A."/>
            <person name="Lipzen A."/>
            <person name="Malagnac F."/>
            <person name="Mello A."/>
            <person name="Molinier V."/>
            <person name="Miyauchi S."/>
            <person name="Poulain J."/>
            <person name="Riccioni C."/>
            <person name="Rubini A."/>
            <person name="Sitrit Y."/>
            <person name="Splivallo R."/>
            <person name="Traeger S."/>
            <person name="Wang M."/>
            <person name="Zifcakova L."/>
            <person name="Wipf D."/>
            <person name="Zambonelli A."/>
            <person name="Paolocci F."/>
            <person name="Nowrousian M."/>
            <person name="Ottonello S."/>
            <person name="Baldrian P."/>
            <person name="Spatafora J.W."/>
            <person name="Henrissat B."/>
            <person name="Nagy L.G."/>
            <person name="Aury J.M."/>
            <person name="Wincker P."/>
            <person name="Grigoriev I.V."/>
            <person name="Bonfante P."/>
            <person name="Martin F.M."/>
        </authorList>
    </citation>
    <scope>NUCLEOTIDE SEQUENCE [LARGE SCALE GENOMIC DNA]</scope>
    <source>
        <strain evidence="2 3">ATCC MYA-4762</strain>
    </source>
</reference>
<dbReference type="Proteomes" id="UP000267821">
    <property type="component" value="Unassembled WGS sequence"/>
</dbReference>
<gene>
    <name evidence="2" type="ORF">L211DRAFT_788094</name>
</gene>
<keyword evidence="3" id="KW-1185">Reference proteome</keyword>
<proteinExistence type="predicted"/>
<evidence type="ECO:0000313" key="3">
    <source>
        <dbReference type="Proteomes" id="UP000267821"/>
    </source>
</evidence>
<dbReference type="EMBL" id="ML121549">
    <property type="protein sequence ID" value="RPB22789.1"/>
    <property type="molecule type" value="Genomic_DNA"/>
</dbReference>
<feature type="region of interest" description="Disordered" evidence="1">
    <location>
        <begin position="288"/>
        <end position="330"/>
    </location>
</feature>